<feature type="region of interest" description="Disordered" evidence="1">
    <location>
        <begin position="207"/>
        <end position="288"/>
    </location>
</feature>
<reference evidence="2" key="1">
    <citation type="journal article" date="2020" name="Stud. Mycol.">
        <title>101 Dothideomycetes genomes: a test case for predicting lifestyles and emergence of pathogens.</title>
        <authorList>
            <person name="Haridas S."/>
            <person name="Albert R."/>
            <person name="Binder M."/>
            <person name="Bloem J."/>
            <person name="Labutti K."/>
            <person name="Salamov A."/>
            <person name="Andreopoulos B."/>
            <person name="Baker S."/>
            <person name="Barry K."/>
            <person name="Bills G."/>
            <person name="Bluhm B."/>
            <person name="Cannon C."/>
            <person name="Castanera R."/>
            <person name="Culley D."/>
            <person name="Daum C."/>
            <person name="Ezra D."/>
            <person name="Gonzalez J."/>
            <person name="Henrissat B."/>
            <person name="Kuo A."/>
            <person name="Liang C."/>
            <person name="Lipzen A."/>
            <person name="Lutzoni F."/>
            <person name="Magnuson J."/>
            <person name="Mondo S."/>
            <person name="Nolan M."/>
            <person name="Ohm R."/>
            <person name="Pangilinan J."/>
            <person name="Park H.-J."/>
            <person name="Ramirez L."/>
            <person name="Alfaro M."/>
            <person name="Sun H."/>
            <person name="Tritt A."/>
            <person name="Yoshinaga Y."/>
            <person name="Zwiers L.-H."/>
            <person name="Turgeon B."/>
            <person name="Goodwin S."/>
            <person name="Spatafora J."/>
            <person name="Crous P."/>
            <person name="Grigoriev I."/>
        </authorList>
    </citation>
    <scope>NUCLEOTIDE SEQUENCE</scope>
    <source>
        <strain evidence="2">CBS 379.55</strain>
    </source>
</reference>
<dbReference type="OrthoDB" id="3800982at2759"/>
<accession>A0A6A6JTR1</accession>
<sequence>MSGSAAECFLFHEFFLTLRSVSPMRSVHLLLPFCATSLGFSENQNPTQLHKGIECSSRRINLLSRALRQSTQHAYLHVRSFLQLKSCKYPPEPFTKMPPTNYTPSLLTIYAPSASHQTHQPEPTLRLSLPLAQNIHALILSSRELASLENKRSREACSDIETAMHMGQLEAKISSLRKRIESELETAWVNAGLLQSVNDMTALSLNSSAQQADKENAMKPPRQQINTYSDYTIDEELRRQKSPKDPQSEPTYEAKGRKKRKLETKKAKKGKKATSSHRDKEDEDRLFPQQIQPIGVTLARIPLSWAHRQRMRMFQFCKGRKRTRDEGFDRGGEELWSPMGTKYVD</sequence>
<dbReference type="RefSeq" id="XP_033656685.1">
    <property type="nucleotide sequence ID" value="XM_033799644.1"/>
</dbReference>
<organism evidence="2 3">
    <name type="scientific">Westerdykella ornata</name>
    <dbReference type="NCBI Taxonomy" id="318751"/>
    <lineage>
        <taxon>Eukaryota</taxon>
        <taxon>Fungi</taxon>
        <taxon>Dikarya</taxon>
        <taxon>Ascomycota</taxon>
        <taxon>Pezizomycotina</taxon>
        <taxon>Dothideomycetes</taxon>
        <taxon>Pleosporomycetidae</taxon>
        <taxon>Pleosporales</taxon>
        <taxon>Sporormiaceae</taxon>
        <taxon>Westerdykella</taxon>
    </lineage>
</organism>
<feature type="compositionally biased region" description="Basic and acidic residues" evidence="1">
    <location>
        <begin position="235"/>
        <end position="255"/>
    </location>
</feature>
<name>A0A6A6JTR1_WESOR</name>
<dbReference type="EMBL" id="ML986487">
    <property type="protein sequence ID" value="KAF2279146.1"/>
    <property type="molecule type" value="Genomic_DNA"/>
</dbReference>
<proteinExistence type="predicted"/>
<feature type="compositionally biased region" description="Basic residues" evidence="1">
    <location>
        <begin position="256"/>
        <end position="275"/>
    </location>
</feature>
<gene>
    <name evidence="2" type="ORF">EI97DRAFT_440608</name>
</gene>
<dbReference type="Proteomes" id="UP000800097">
    <property type="component" value="Unassembled WGS sequence"/>
</dbReference>
<feature type="compositionally biased region" description="Basic and acidic residues" evidence="1">
    <location>
        <begin position="276"/>
        <end position="286"/>
    </location>
</feature>
<evidence type="ECO:0000313" key="2">
    <source>
        <dbReference type="EMBL" id="KAF2279146.1"/>
    </source>
</evidence>
<protein>
    <submittedName>
        <fullName evidence="2">Uncharacterized protein</fullName>
    </submittedName>
</protein>
<dbReference type="AlphaFoldDB" id="A0A6A6JTR1"/>
<evidence type="ECO:0000256" key="1">
    <source>
        <dbReference type="SAM" id="MobiDB-lite"/>
    </source>
</evidence>
<keyword evidence="3" id="KW-1185">Reference proteome</keyword>
<evidence type="ECO:0000313" key="3">
    <source>
        <dbReference type="Proteomes" id="UP000800097"/>
    </source>
</evidence>
<dbReference type="GeneID" id="54552819"/>